<accession>A0AAV4C6E8</accession>
<dbReference type="Proteomes" id="UP000735302">
    <property type="component" value="Unassembled WGS sequence"/>
</dbReference>
<dbReference type="EMBL" id="BLXT01005884">
    <property type="protein sequence ID" value="GFO27162.1"/>
    <property type="molecule type" value="Genomic_DNA"/>
</dbReference>
<dbReference type="AlphaFoldDB" id="A0AAV4C6E8"/>
<organism evidence="1 2">
    <name type="scientific">Plakobranchus ocellatus</name>
    <dbReference type="NCBI Taxonomy" id="259542"/>
    <lineage>
        <taxon>Eukaryota</taxon>
        <taxon>Metazoa</taxon>
        <taxon>Spiralia</taxon>
        <taxon>Lophotrochozoa</taxon>
        <taxon>Mollusca</taxon>
        <taxon>Gastropoda</taxon>
        <taxon>Heterobranchia</taxon>
        <taxon>Euthyneura</taxon>
        <taxon>Panpulmonata</taxon>
        <taxon>Sacoglossa</taxon>
        <taxon>Placobranchoidea</taxon>
        <taxon>Plakobranchidae</taxon>
        <taxon>Plakobranchus</taxon>
    </lineage>
</organism>
<reference evidence="1 2" key="1">
    <citation type="journal article" date="2021" name="Elife">
        <title>Chloroplast acquisition without the gene transfer in kleptoplastic sea slugs, Plakobranchus ocellatus.</title>
        <authorList>
            <person name="Maeda T."/>
            <person name="Takahashi S."/>
            <person name="Yoshida T."/>
            <person name="Shimamura S."/>
            <person name="Takaki Y."/>
            <person name="Nagai Y."/>
            <person name="Toyoda A."/>
            <person name="Suzuki Y."/>
            <person name="Arimoto A."/>
            <person name="Ishii H."/>
            <person name="Satoh N."/>
            <person name="Nishiyama T."/>
            <person name="Hasebe M."/>
            <person name="Maruyama T."/>
            <person name="Minagawa J."/>
            <person name="Obokata J."/>
            <person name="Shigenobu S."/>
        </authorList>
    </citation>
    <scope>NUCLEOTIDE SEQUENCE [LARGE SCALE GENOMIC DNA]</scope>
</reference>
<sequence>MSEDTFNDILVKKEPRKSKSFVTGRGMPRNDALDRKCDKASVLSVRRKTFVHIIYRACPRALAFIASKRSFCAQLNAVESFPRLAVLKIATTCRRAVAMRVGLVSHTVILQNQHTRATAAVCKGWAND</sequence>
<comment type="caution">
    <text evidence="1">The sequence shown here is derived from an EMBL/GenBank/DDBJ whole genome shotgun (WGS) entry which is preliminary data.</text>
</comment>
<evidence type="ECO:0000313" key="1">
    <source>
        <dbReference type="EMBL" id="GFO27162.1"/>
    </source>
</evidence>
<evidence type="ECO:0000313" key="2">
    <source>
        <dbReference type="Proteomes" id="UP000735302"/>
    </source>
</evidence>
<name>A0AAV4C6E8_9GAST</name>
<keyword evidence="2" id="KW-1185">Reference proteome</keyword>
<protein>
    <submittedName>
        <fullName evidence="1">Uncharacterized protein</fullName>
    </submittedName>
</protein>
<gene>
    <name evidence="1" type="ORF">PoB_005366700</name>
</gene>
<proteinExistence type="predicted"/>